<evidence type="ECO:0000256" key="7">
    <source>
        <dbReference type="SAM" id="MobiDB-lite"/>
    </source>
</evidence>
<keyword evidence="6" id="KW-0119">Carbohydrate metabolism</keyword>
<dbReference type="Pfam" id="PF00479">
    <property type="entry name" value="G6PD_N"/>
    <property type="match status" value="2"/>
</dbReference>
<dbReference type="Gene3D" id="3.40.50.720">
    <property type="entry name" value="NAD(P)-binding Rossmann-like Domain"/>
    <property type="match status" value="2"/>
</dbReference>
<dbReference type="SUPFAM" id="SSF51735">
    <property type="entry name" value="NAD(P)-binding Rossmann-fold domains"/>
    <property type="match status" value="2"/>
</dbReference>
<protein>
    <recommendedName>
        <fullName evidence="2">glucose-6-phosphate dehydrogenase (NADP(+))</fullName>
        <ecNumber evidence="2">1.1.1.49</ecNumber>
    </recommendedName>
</protein>
<keyword evidence="11" id="KW-0378">Hydrolase</keyword>
<sequence>MEFETFLKCLNEVRSVNNVKYMETEDLADFNKKSAYYICKEIHEKQLTNEGGYVVIGLSGGKTPIDVYKNMCAIKDIKIDKSKLIFFIIDERYKPDDHKFSNYNNIKFLFDELNINKETQLYKPDTKKDLVSCIKDYNEQIKSMLEKYKKIDIAILGMGSDFHIASLFPNVYYNIYMNNYQNNYIYEDNETIRSLNPDNNVNLSLLNEHVYFTTTNNFDVRKRITVSLNVLSNSTNKIFLLNTADKLNLWKNMLLNFYVNPNYNLYPAFKIIDSNNTTVIACGHKNYSKMLEDLYVQKPDVLSPICNDRAENKNELLTVVIFGCSGDLAQKKIYPALFKLFCNNLLPKNILIIGFARTEQDFESFFNKICIYLKMSLNSYKNLSVFEKVERLNSFKSKCKYFIGNYLSSESFEKFNVYITEEERVALGCCGHKNNEKHKQVDGTSQSPNNPTNINATNNINNECESPTPTDSLKRCPFSSGHGNTSGTPVCPHSSYHAGKSSNNGCPYSSSHGNTSGTPVCPHSSYHAGKSSNNGCPYSSSHGNTSSTPVCPHSSYHAGKSSNNGCPYSSSHGNTSSTPVCPHSSHHAVKSSNNGCPYSSYHAVKSSNTKCPYLSSRDNTSGNSGCPYILYHANKYGNSSCPFISSHTNKYANSGCPYTITRMLYLALPPHIFVSTLENYKKHCLNKNRINKILLEKPFGKDLESFKMLSKQILEAFPEKNIYRIDHYLGKDMVSGLLKLKFTNTFLLSLMNRHFIKCIKITLKETKGVYGRGQYFDPYGIIRDVMQNHMLQLLTLITMEHPTDLNDKSIHNEKIKILKSIASIKLEDTVIGQYIKSNNDDTNNNNSNNSENPNIDKSKINHGYHDDPHVDPNSITPTFCACVLYINSVNWHGVPIILKTGKALNNDICEIKIQFHNIMGSSDESMYNNEFVIILQPVEGIYLKIMVKKMGSEEMEEVRLNLSLNENNNNNNNKPYVPEAYETLLSECYKGYKRKFISDEELYESWRIFTPLLNELQEKNIKPLSYPFGSSGPQEAYDLIKKYYNYGKNYETTAKFCRKSSYYDDSLFDNMRG</sequence>
<dbReference type="Proteomes" id="UP000290582">
    <property type="component" value="Chromosome PVVCY_13"/>
</dbReference>
<feature type="domain" description="Glucose-6-phosphate dehydrogenase NAD-binding" evidence="8">
    <location>
        <begin position="660"/>
        <end position="734"/>
    </location>
</feature>
<dbReference type="InterPro" id="IPR022674">
    <property type="entry name" value="G6P_DH_NAD-bd"/>
</dbReference>
<dbReference type="EC" id="1.1.1.49" evidence="2"/>
<dbReference type="SUPFAM" id="SSF55347">
    <property type="entry name" value="Glyceraldehyde-3-phosphate dehydrogenase-like, C-terminal domain"/>
    <property type="match status" value="1"/>
</dbReference>
<evidence type="ECO:0000313" key="11">
    <source>
        <dbReference type="EMBL" id="VEV58253.1"/>
    </source>
</evidence>
<dbReference type="RefSeq" id="XP_037490786.1">
    <property type="nucleotide sequence ID" value="XM_037634731.1"/>
</dbReference>
<dbReference type="KEGG" id="pvv:PVVCY_1301900"/>
<evidence type="ECO:0000256" key="6">
    <source>
        <dbReference type="ARBA" id="ARBA00023277"/>
    </source>
</evidence>
<accession>A0A449BXV2</accession>
<dbReference type="Gene3D" id="3.40.50.1360">
    <property type="match status" value="1"/>
</dbReference>
<evidence type="ECO:0000256" key="1">
    <source>
        <dbReference type="ARBA" id="ARBA00004937"/>
    </source>
</evidence>
<dbReference type="GO" id="GO:0009051">
    <property type="term" value="P:pentose-phosphate shunt, oxidative branch"/>
    <property type="evidence" value="ECO:0007669"/>
    <property type="project" value="TreeGrafter"/>
</dbReference>
<keyword evidence="4" id="KW-0521">NADP</keyword>
<dbReference type="InterPro" id="IPR037171">
    <property type="entry name" value="NagB/RpiA_transferase-like"/>
</dbReference>
<evidence type="ECO:0000256" key="5">
    <source>
        <dbReference type="ARBA" id="ARBA00023002"/>
    </source>
</evidence>
<dbReference type="InterPro" id="IPR022675">
    <property type="entry name" value="G6P_DH_C"/>
</dbReference>
<feature type="domain" description="Glucose-6-phosphate dehydrogenase C-terminal" evidence="10">
    <location>
        <begin position="739"/>
        <end position="1043"/>
    </location>
</feature>
<dbReference type="GO" id="GO:0016787">
    <property type="term" value="F:hydrolase activity"/>
    <property type="evidence" value="ECO:0007669"/>
    <property type="project" value="UniProtKB-KW"/>
</dbReference>
<dbReference type="GO" id="GO:0006006">
    <property type="term" value="P:glucose metabolic process"/>
    <property type="evidence" value="ECO:0007669"/>
    <property type="project" value="UniProtKB-KW"/>
</dbReference>
<dbReference type="SUPFAM" id="SSF100950">
    <property type="entry name" value="NagB/RpiA/CoA transferase-like"/>
    <property type="match status" value="1"/>
</dbReference>
<dbReference type="GO" id="GO:0004345">
    <property type="term" value="F:glucose-6-phosphate dehydrogenase activity"/>
    <property type="evidence" value="ECO:0007669"/>
    <property type="project" value="UniProtKB-EC"/>
</dbReference>
<feature type="compositionally biased region" description="Low complexity" evidence="7">
    <location>
        <begin position="840"/>
        <end position="853"/>
    </location>
</feature>
<dbReference type="Gene3D" id="3.30.360.10">
    <property type="entry name" value="Dihydrodipicolinate Reductase, domain 2"/>
    <property type="match status" value="1"/>
</dbReference>
<dbReference type="InterPro" id="IPR036291">
    <property type="entry name" value="NAD(P)-bd_dom_sf"/>
</dbReference>
<evidence type="ECO:0000313" key="12">
    <source>
        <dbReference type="Proteomes" id="UP000290582"/>
    </source>
</evidence>
<feature type="domain" description="Glucosamine/galactosamine-6-phosphate isomerase" evidence="9">
    <location>
        <begin position="32"/>
        <end position="170"/>
    </location>
</feature>
<feature type="compositionally biased region" description="Basic and acidic residues" evidence="7">
    <location>
        <begin position="854"/>
        <end position="868"/>
    </location>
</feature>
<gene>
    <name evidence="11" type="ORF">PVVCY_1301900</name>
</gene>
<dbReference type="Pfam" id="PF01182">
    <property type="entry name" value="Glucosamine_iso"/>
    <property type="match status" value="1"/>
</dbReference>
<feature type="region of interest" description="Disordered" evidence="7">
    <location>
        <begin position="837"/>
        <end position="868"/>
    </location>
</feature>
<evidence type="ECO:0000259" key="9">
    <source>
        <dbReference type="Pfam" id="PF01182"/>
    </source>
</evidence>
<feature type="region of interest" description="Disordered" evidence="7">
    <location>
        <begin position="438"/>
        <end position="468"/>
    </location>
</feature>
<comment type="pathway">
    <text evidence="1">Carbohydrate degradation; pentose phosphate pathway; D-ribulose 5-phosphate from D-glucose 6-phosphate (oxidative stage): step 1/3.</text>
</comment>
<evidence type="ECO:0000256" key="4">
    <source>
        <dbReference type="ARBA" id="ARBA00022857"/>
    </source>
</evidence>
<dbReference type="GO" id="GO:0050661">
    <property type="term" value="F:NADP binding"/>
    <property type="evidence" value="ECO:0007669"/>
    <property type="project" value="InterPro"/>
</dbReference>
<dbReference type="PRINTS" id="PR00079">
    <property type="entry name" value="G6PDHDRGNASE"/>
</dbReference>
<dbReference type="VEuPathDB" id="PlasmoDB:PVVCY_1301900"/>
<feature type="domain" description="Glucose-6-phosphate dehydrogenase NAD-binding" evidence="8">
    <location>
        <begin position="320"/>
        <end position="423"/>
    </location>
</feature>
<dbReference type="InterPro" id="IPR006148">
    <property type="entry name" value="Glc/Gal-6P_isomerase"/>
</dbReference>
<dbReference type="AlphaFoldDB" id="A0A449BXV2"/>
<name>A0A449BXV2_PLAVN</name>
<dbReference type="Pfam" id="PF02781">
    <property type="entry name" value="G6PD_C"/>
    <property type="match status" value="1"/>
</dbReference>
<evidence type="ECO:0000259" key="10">
    <source>
        <dbReference type="Pfam" id="PF02781"/>
    </source>
</evidence>
<dbReference type="InterPro" id="IPR001282">
    <property type="entry name" value="G6P_DH"/>
</dbReference>
<organism evidence="11 12">
    <name type="scientific">Plasmodium vinckei vinckei</name>
    <dbReference type="NCBI Taxonomy" id="54757"/>
    <lineage>
        <taxon>Eukaryota</taxon>
        <taxon>Sar</taxon>
        <taxon>Alveolata</taxon>
        <taxon>Apicomplexa</taxon>
        <taxon>Aconoidasida</taxon>
        <taxon>Haemosporida</taxon>
        <taxon>Plasmodiidae</taxon>
        <taxon>Plasmodium</taxon>
        <taxon>Plasmodium (Vinckeia)</taxon>
    </lineage>
</organism>
<dbReference type="EMBL" id="LR215069">
    <property type="protein sequence ID" value="VEV58253.1"/>
    <property type="molecule type" value="Genomic_DNA"/>
</dbReference>
<reference evidence="11 12" key="1">
    <citation type="submission" date="2019-01" db="EMBL/GenBank/DDBJ databases">
        <authorList>
            <person name="Ramaprasad A."/>
        </authorList>
    </citation>
    <scope>NUCLEOTIDE SEQUENCE [LARGE SCALE GENOMIC DNA]</scope>
</reference>
<proteinExistence type="predicted"/>
<evidence type="ECO:0000256" key="2">
    <source>
        <dbReference type="ARBA" id="ARBA00013019"/>
    </source>
</evidence>
<dbReference type="PANTHER" id="PTHR23429:SF0">
    <property type="entry name" value="GLUCOSE-6-PHOSPHATE 1-DEHYDROGENASE"/>
    <property type="match status" value="1"/>
</dbReference>
<dbReference type="OrthoDB" id="60984at2759"/>
<evidence type="ECO:0000256" key="3">
    <source>
        <dbReference type="ARBA" id="ARBA00022526"/>
    </source>
</evidence>
<keyword evidence="5 11" id="KW-0560">Oxidoreductase</keyword>
<feature type="compositionally biased region" description="Low complexity" evidence="7">
    <location>
        <begin position="448"/>
        <end position="462"/>
    </location>
</feature>
<keyword evidence="3" id="KW-0313">Glucose metabolism</keyword>
<dbReference type="GeneID" id="19958383"/>
<dbReference type="PANTHER" id="PTHR23429">
    <property type="entry name" value="GLUCOSE-6-PHOSPHATE 1-DEHYDROGENASE G6PD"/>
    <property type="match status" value="1"/>
</dbReference>
<evidence type="ECO:0000259" key="8">
    <source>
        <dbReference type="Pfam" id="PF00479"/>
    </source>
</evidence>